<gene>
    <name evidence="1" type="ORF">PFLmoz3_03967</name>
</gene>
<evidence type="ECO:0000313" key="1">
    <source>
        <dbReference type="EMBL" id="KWV86534.1"/>
    </source>
</evidence>
<proteinExistence type="predicted"/>
<dbReference type="AlphaFoldDB" id="A0A120G706"/>
<reference evidence="1 2" key="1">
    <citation type="submission" date="2015-05" db="EMBL/GenBank/DDBJ databases">
        <title>A genomic and transcriptomic approach to investigate the blue pigment phenotype in Pseudomonas fluorescens.</title>
        <authorList>
            <person name="Andreani N.A."/>
            <person name="Cardazzo B."/>
        </authorList>
    </citation>
    <scope>NUCLEOTIDE SEQUENCE [LARGE SCALE GENOMIC DNA]</scope>
    <source>
        <strain evidence="1 2">Ps_22</strain>
    </source>
</reference>
<comment type="caution">
    <text evidence="1">The sequence shown here is derived from an EMBL/GenBank/DDBJ whole genome shotgun (WGS) entry which is preliminary data.</text>
</comment>
<dbReference type="EMBL" id="LCYA01000093">
    <property type="protein sequence ID" value="KWV86534.1"/>
    <property type="molecule type" value="Genomic_DNA"/>
</dbReference>
<accession>A0A120G706</accession>
<organism evidence="1 2">
    <name type="scientific">Pseudomonas fluorescens</name>
    <dbReference type="NCBI Taxonomy" id="294"/>
    <lineage>
        <taxon>Bacteria</taxon>
        <taxon>Pseudomonadati</taxon>
        <taxon>Pseudomonadota</taxon>
        <taxon>Gammaproteobacteria</taxon>
        <taxon>Pseudomonadales</taxon>
        <taxon>Pseudomonadaceae</taxon>
        <taxon>Pseudomonas</taxon>
    </lineage>
</organism>
<name>A0A120G706_PSEFL</name>
<protein>
    <submittedName>
        <fullName evidence="1">Uncharacterized protein</fullName>
    </submittedName>
</protein>
<dbReference type="Proteomes" id="UP000061348">
    <property type="component" value="Unassembled WGS sequence"/>
</dbReference>
<evidence type="ECO:0000313" key="2">
    <source>
        <dbReference type="Proteomes" id="UP000061348"/>
    </source>
</evidence>
<sequence length="58" mass="6427">MSLGQGDFPQFQRFIGIARAQGQQPRRGPQLGEVFDRLMCRSILADADGVMGKHEDHG</sequence>